<feature type="transmembrane region" description="Helical" evidence="1">
    <location>
        <begin position="53"/>
        <end position="70"/>
    </location>
</feature>
<reference evidence="2 3" key="1">
    <citation type="submission" date="2016-10" db="EMBL/GenBank/DDBJ databases">
        <authorList>
            <person name="de Groot N.N."/>
        </authorList>
    </citation>
    <scope>NUCLEOTIDE SEQUENCE [LARGE SCALE GENOMIC DNA]</scope>
    <source>
        <strain evidence="2 3">DSM 43067</strain>
    </source>
</reference>
<keyword evidence="1" id="KW-0812">Transmembrane</keyword>
<proteinExistence type="predicted"/>
<sequence>MRGDGLIILGLVALAIYMGVHWERARRAASDMRLVRRRAATLRHTVARERGQVMLVTTVASLALFVAIRYG</sequence>
<keyword evidence="3" id="KW-1185">Reference proteome</keyword>
<dbReference type="InParanoid" id="A0A1I5S3V7"/>
<dbReference type="Proteomes" id="UP000183413">
    <property type="component" value="Unassembled WGS sequence"/>
</dbReference>
<organism evidence="2 3">
    <name type="scientific">Actinomadura madurae</name>
    <dbReference type="NCBI Taxonomy" id="1993"/>
    <lineage>
        <taxon>Bacteria</taxon>
        <taxon>Bacillati</taxon>
        <taxon>Actinomycetota</taxon>
        <taxon>Actinomycetes</taxon>
        <taxon>Streptosporangiales</taxon>
        <taxon>Thermomonosporaceae</taxon>
        <taxon>Actinomadura</taxon>
    </lineage>
</organism>
<dbReference type="AlphaFoldDB" id="A0A1I5S3V7"/>
<evidence type="ECO:0000256" key="1">
    <source>
        <dbReference type="SAM" id="Phobius"/>
    </source>
</evidence>
<gene>
    <name evidence="2" type="ORF">SAMN04489713_11618</name>
</gene>
<dbReference type="RefSeq" id="WP_021598398.1">
    <property type="nucleotide sequence ID" value="NZ_CP083237.1"/>
</dbReference>
<protein>
    <submittedName>
        <fullName evidence="2">Uncharacterized protein</fullName>
    </submittedName>
</protein>
<dbReference type="GeneID" id="99647724"/>
<name>A0A1I5S3V7_9ACTN</name>
<dbReference type="EMBL" id="FOVH01000016">
    <property type="protein sequence ID" value="SFP65281.1"/>
    <property type="molecule type" value="Genomic_DNA"/>
</dbReference>
<feature type="transmembrane region" description="Helical" evidence="1">
    <location>
        <begin position="6"/>
        <end position="23"/>
    </location>
</feature>
<evidence type="ECO:0000313" key="3">
    <source>
        <dbReference type="Proteomes" id="UP000183413"/>
    </source>
</evidence>
<accession>A0A1I5S3V7</accession>
<keyword evidence="1" id="KW-0472">Membrane</keyword>
<dbReference type="OrthoDB" id="3483923at2"/>
<keyword evidence="1" id="KW-1133">Transmembrane helix</keyword>
<evidence type="ECO:0000313" key="2">
    <source>
        <dbReference type="EMBL" id="SFP65281.1"/>
    </source>
</evidence>